<dbReference type="Pfam" id="PF23019">
    <property type="entry name" value="DUF7033"/>
    <property type="match status" value="1"/>
</dbReference>
<dbReference type="InterPro" id="IPR054297">
    <property type="entry name" value="DUF7033"/>
</dbReference>
<evidence type="ECO:0000313" key="3">
    <source>
        <dbReference type="Proteomes" id="UP001138686"/>
    </source>
</evidence>
<feature type="domain" description="DUF7033" evidence="1">
    <location>
        <begin position="95"/>
        <end position="181"/>
    </location>
</feature>
<accession>A0A9X1FQJ4</accession>
<dbReference type="Proteomes" id="UP001138686">
    <property type="component" value="Unassembled WGS sequence"/>
</dbReference>
<reference evidence="2" key="1">
    <citation type="submission" date="2021-07" db="EMBL/GenBank/DDBJ databases">
        <title>Aureisphaera sp. CAU 1614 isolated from sea sediment.</title>
        <authorList>
            <person name="Kim W."/>
        </authorList>
    </citation>
    <scope>NUCLEOTIDE SEQUENCE</scope>
    <source>
        <strain evidence="2">CAU 1614</strain>
    </source>
</reference>
<proteinExistence type="predicted"/>
<keyword evidence="3" id="KW-1185">Reference proteome</keyword>
<evidence type="ECO:0000259" key="1">
    <source>
        <dbReference type="Pfam" id="PF23019"/>
    </source>
</evidence>
<protein>
    <recommendedName>
        <fullName evidence="1">DUF7033 domain-containing protein</fullName>
    </recommendedName>
</protein>
<organism evidence="2 3">
    <name type="scientific">Halomarinibacterium sedimenti</name>
    <dbReference type="NCBI Taxonomy" id="2857106"/>
    <lineage>
        <taxon>Bacteria</taxon>
        <taxon>Pseudomonadati</taxon>
        <taxon>Bacteroidota</taxon>
        <taxon>Flavobacteriia</taxon>
        <taxon>Flavobacteriales</taxon>
        <taxon>Flavobacteriaceae</taxon>
        <taxon>Halomarinibacterium</taxon>
    </lineage>
</organism>
<dbReference type="RefSeq" id="WP_219053284.1">
    <property type="nucleotide sequence ID" value="NZ_JAHWDP010000005.1"/>
</dbReference>
<evidence type="ECO:0000313" key="2">
    <source>
        <dbReference type="EMBL" id="MBW2938756.1"/>
    </source>
</evidence>
<sequence>MLLIYTQKVTPRIDYSFKHICTRILKIPVDFTTTIEEFIAYQGPKISYGKQPLGNEVFIYAHGLLNQQGFEDVEISVRPWGETVGFFQATEKSSLPFDIFAAAFYLLSRYEEYLPHVKDELGRFPATESLAYKEGFLKQPVVDLWGHRFKEILLEAFPQMEFPNKQLTIHNVIEAKRPFEFLQRGVLRNILGFGGDLWKLKLGRFFLRIRVLLHLRKDPYDTFSWMLNNVRNSASKLTIFFLLGEAFSYREDFNTKRQTFKSLVKYVADYCEVGLMFSFYSVEEYEKLKVERFQLEEITHRTLQSSTNDRQLVNLPLVYRNLVELEVKNDFTMFYYNEIGFRAGTCTPFLFYDLDYEVKTPLVLQPVIGKSLALTLGKEKDTEGTIMQVYNWVKQVNGTFIFFFSNRDFEQRRENKTWRYLFSEKLNPHA</sequence>
<comment type="caution">
    <text evidence="2">The sequence shown here is derived from an EMBL/GenBank/DDBJ whole genome shotgun (WGS) entry which is preliminary data.</text>
</comment>
<gene>
    <name evidence="2" type="ORF">KXJ69_11595</name>
</gene>
<dbReference type="EMBL" id="JAHWDP010000005">
    <property type="protein sequence ID" value="MBW2938756.1"/>
    <property type="molecule type" value="Genomic_DNA"/>
</dbReference>
<name>A0A9X1FQJ4_9FLAO</name>
<dbReference type="AlphaFoldDB" id="A0A9X1FQJ4"/>